<organism evidence="1 2">
    <name type="scientific">Stieleria neptunia</name>
    <dbReference type="NCBI Taxonomy" id="2527979"/>
    <lineage>
        <taxon>Bacteria</taxon>
        <taxon>Pseudomonadati</taxon>
        <taxon>Planctomycetota</taxon>
        <taxon>Planctomycetia</taxon>
        <taxon>Pirellulales</taxon>
        <taxon>Pirellulaceae</taxon>
        <taxon>Stieleria</taxon>
    </lineage>
</organism>
<reference evidence="1 2" key="1">
    <citation type="submission" date="2019-03" db="EMBL/GenBank/DDBJ databases">
        <title>Deep-cultivation of Planctomycetes and their phenomic and genomic characterization uncovers novel biology.</title>
        <authorList>
            <person name="Wiegand S."/>
            <person name="Jogler M."/>
            <person name="Boedeker C."/>
            <person name="Pinto D."/>
            <person name="Vollmers J."/>
            <person name="Rivas-Marin E."/>
            <person name="Kohn T."/>
            <person name="Peeters S.H."/>
            <person name="Heuer A."/>
            <person name="Rast P."/>
            <person name="Oberbeckmann S."/>
            <person name="Bunk B."/>
            <person name="Jeske O."/>
            <person name="Meyerdierks A."/>
            <person name="Storesund J.E."/>
            <person name="Kallscheuer N."/>
            <person name="Luecker S."/>
            <person name="Lage O.M."/>
            <person name="Pohl T."/>
            <person name="Merkel B.J."/>
            <person name="Hornburger P."/>
            <person name="Mueller R.-W."/>
            <person name="Bruemmer F."/>
            <person name="Labrenz M."/>
            <person name="Spormann A.M."/>
            <person name="Op den Camp H."/>
            <person name="Overmann J."/>
            <person name="Amann R."/>
            <person name="Jetten M.S.M."/>
            <person name="Mascher T."/>
            <person name="Medema M.H."/>
            <person name="Devos D.P."/>
            <person name="Kaster A.-K."/>
            <person name="Ovreas L."/>
            <person name="Rohde M."/>
            <person name="Galperin M.Y."/>
            <person name="Jogler C."/>
        </authorList>
    </citation>
    <scope>NUCLEOTIDE SEQUENCE [LARGE SCALE GENOMIC DNA]</scope>
    <source>
        <strain evidence="1 2">Enr13</strain>
    </source>
</reference>
<protein>
    <submittedName>
        <fullName evidence="1">Uncharacterized protein</fullName>
    </submittedName>
</protein>
<proteinExistence type="predicted"/>
<keyword evidence="2" id="KW-1185">Reference proteome</keyword>
<accession>A0A518HN51</accession>
<evidence type="ECO:0000313" key="1">
    <source>
        <dbReference type="EMBL" id="QDV42187.1"/>
    </source>
</evidence>
<gene>
    <name evidence="1" type="ORF">Enr13x_20300</name>
</gene>
<dbReference type="AlphaFoldDB" id="A0A518HN51"/>
<dbReference type="Proteomes" id="UP000319004">
    <property type="component" value="Chromosome"/>
</dbReference>
<sequence length="70" mass="7588">MLHQRGGRRRGLASIPNRFLSWPTVPTGKFDVGSDLPSGVAKRVGVDTDCPRADNGGDKMIDRTFAGFVE</sequence>
<dbReference type="EMBL" id="CP037423">
    <property type="protein sequence ID" value="QDV42187.1"/>
    <property type="molecule type" value="Genomic_DNA"/>
</dbReference>
<evidence type="ECO:0000313" key="2">
    <source>
        <dbReference type="Proteomes" id="UP000319004"/>
    </source>
</evidence>
<name>A0A518HN51_9BACT</name>
<dbReference type="KEGG" id="snep:Enr13x_20300"/>